<dbReference type="OrthoDB" id="1747274at2759"/>
<dbReference type="PANTHER" id="PTHR11076">
    <property type="entry name" value="DNA REPAIR POLYMERASE UMUC / TRANSFERASE FAMILY MEMBER"/>
    <property type="match status" value="1"/>
</dbReference>
<keyword evidence="19" id="KW-1185">Reference proteome</keyword>
<comment type="catalytic activity">
    <reaction evidence="14">
        <text>DNA(n) + a 2'-deoxyribonucleoside 5'-triphosphate = DNA(n+1) + diphosphate</text>
        <dbReference type="Rhea" id="RHEA:22508"/>
        <dbReference type="Rhea" id="RHEA-COMP:17339"/>
        <dbReference type="Rhea" id="RHEA-COMP:17340"/>
        <dbReference type="ChEBI" id="CHEBI:33019"/>
        <dbReference type="ChEBI" id="CHEBI:61560"/>
        <dbReference type="ChEBI" id="CHEBI:173112"/>
        <dbReference type="EC" id="2.7.7.7"/>
    </reaction>
</comment>
<dbReference type="InterPro" id="IPR043502">
    <property type="entry name" value="DNA/RNA_pol_sf"/>
</dbReference>
<feature type="coiled-coil region" evidence="15">
    <location>
        <begin position="80"/>
        <end position="107"/>
    </location>
</feature>
<feature type="region of interest" description="Disordered" evidence="16">
    <location>
        <begin position="490"/>
        <end position="514"/>
    </location>
</feature>
<organism evidence="18 19">
    <name type="scientific">Chytriomyces confervae</name>
    <dbReference type="NCBI Taxonomy" id="246404"/>
    <lineage>
        <taxon>Eukaryota</taxon>
        <taxon>Fungi</taxon>
        <taxon>Fungi incertae sedis</taxon>
        <taxon>Chytridiomycota</taxon>
        <taxon>Chytridiomycota incertae sedis</taxon>
        <taxon>Chytridiomycetes</taxon>
        <taxon>Chytridiales</taxon>
        <taxon>Chytriomycetaceae</taxon>
        <taxon>Chytriomyces</taxon>
    </lineage>
</organism>
<dbReference type="GO" id="GO:0042276">
    <property type="term" value="P:error-prone translesion synthesis"/>
    <property type="evidence" value="ECO:0007669"/>
    <property type="project" value="TreeGrafter"/>
</dbReference>
<dbReference type="EMBL" id="QEAP01000384">
    <property type="protein sequence ID" value="TPX67786.1"/>
    <property type="molecule type" value="Genomic_DNA"/>
</dbReference>
<evidence type="ECO:0000256" key="2">
    <source>
        <dbReference type="ARBA" id="ARBA00012417"/>
    </source>
</evidence>
<dbReference type="Gene3D" id="1.10.150.810">
    <property type="match status" value="1"/>
</dbReference>
<keyword evidence="8" id="KW-0227">DNA damage</keyword>
<evidence type="ECO:0000256" key="13">
    <source>
        <dbReference type="ARBA" id="ARBA00023204"/>
    </source>
</evidence>
<dbReference type="GO" id="GO:0008270">
    <property type="term" value="F:zinc ion binding"/>
    <property type="evidence" value="ECO:0007669"/>
    <property type="project" value="UniProtKB-KW"/>
</dbReference>
<dbReference type="SMART" id="SM00734">
    <property type="entry name" value="ZnF_Rad18"/>
    <property type="match status" value="2"/>
</dbReference>
<evidence type="ECO:0000256" key="3">
    <source>
        <dbReference type="ARBA" id="ARBA00016178"/>
    </source>
</evidence>
<dbReference type="AlphaFoldDB" id="A0A507EX38"/>
<dbReference type="Gene3D" id="3.30.1490.100">
    <property type="entry name" value="DNA polymerase, Y-family, little finger domain"/>
    <property type="match status" value="1"/>
</dbReference>
<evidence type="ECO:0000256" key="11">
    <source>
        <dbReference type="ARBA" id="ARBA00022842"/>
    </source>
</evidence>
<dbReference type="GO" id="GO:0003684">
    <property type="term" value="F:damaged DNA binding"/>
    <property type="evidence" value="ECO:0007669"/>
    <property type="project" value="InterPro"/>
</dbReference>
<evidence type="ECO:0000256" key="1">
    <source>
        <dbReference type="ARBA" id="ARBA00010945"/>
    </source>
</evidence>
<feature type="domain" description="UmuC" evidence="17">
    <location>
        <begin position="133"/>
        <end position="323"/>
    </location>
</feature>
<gene>
    <name evidence="18" type="ORF">CcCBS67573_g07412</name>
</gene>
<dbReference type="InterPro" id="IPR017961">
    <property type="entry name" value="DNA_pol_Y-fam_little_finger"/>
</dbReference>
<evidence type="ECO:0000313" key="18">
    <source>
        <dbReference type="EMBL" id="TPX67786.1"/>
    </source>
</evidence>
<keyword evidence="7" id="KW-0479">Metal-binding</keyword>
<feature type="compositionally biased region" description="Low complexity" evidence="16">
    <location>
        <begin position="728"/>
        <end position="739"/>
    </location>
</feature>
<dbReference type="InterPro" id="IPR001126">
    <property type="entry name" value="UmuC"/>
</dbReference>
<dbReference type="SUPFAM" id="SSF56672">
    <property type="entry name" value="DNA/RNA polymerases"/>
    <property type="match status" value="1"/>
</dbReference>
<evidence type="ECO:0000256" key="5">
    <source>
        <dbReference type="ARBA" id="ARBA00022695"/>
    </source>
</evidence>
<proteinExistence type="inferred from homology"/>
<dbReference type="Gene3D" id="3.40.1170.60">
    <property type="match status" value="1"/>
</dbReference>
<dbReference type="GO" id="GO:0006281">
    <property type="term" value="P:DNA repair"/>
    <property type="evidence" value="ECO:0007669"/>
    <property type="project" value="UniProtKB-KW"/>
</dbReference>
<dbReference type="Pfam" id="PF11798">
    <property type="entry name" value="IMS_HHH"/>
    <property type="match status" value="1"/>
</dbReference>
<dbReference type="Gene3D" id="3.30.70.270">
    <property type="match status" value="1"/>
</dbReference>
<dbReference type="GO" id="GO:0005634">
    <property type="term" value="C:nucleus"/>
    <property type="evidence" value="ECO:0007669"/>
    <property type="project" value="TreeGrafter"/>
</dbReference>
<keyword evidence="4" id="KW-0808">Transferase</keyword>
<evidence type="ECO:0000256" key="12">
    <source>
        <dbReference type="ARBA" id="ARBA00022932"/>
    </source>
</evidence>
<keyword evidence="11" id="KW-0460">Magnesium</keyword>
<dbReference type="InterPro" id="IPR036775">
    <property type="entry name" value="DNA_pol_Y-fam_lit_finger_sf"/>
</dbReference>
<dbReference type="InterPro" id="IPR006642">
    <property type="entry name" value="Rad18_UBZ4"/>
</dbReference>
<accession>A0A507EX38</accession>
<dbReference type="Pfam" id="PF00817">
    <property type="entry name" value="IMS"/>
    <property type="match status" value="1"/>
</dbReference>
<comment type="similarity">
    <text evidence="1">Belongs to the DNA polymerase type-Y family.</text>
</comment>
<evidence type="ECO:0000256" key="10">
    <source>
        <dbReference type="ARBA" id="ARBA00022833"/>
    </source>
</evidence>
<dbReference type="Gene3D" id="1.10.150.20">
    <property type="entry name" value="5' to 3' exonuclease, C-terminal subdomain"/>
    <property type="match status" value="1"/>
</dbReference>
<dbReference type="GO" id="GO:0003887">
    <property type="term" value="F:DNA-directed DNA polymerase activity"/>
    <property type="evidence" value="ECO:0007669"/>
    <property type="project" value="UniProtKB-KW"/>
</dbReference>
<dbReference type="EC" id="2.7.7.7" evidence="2"/>
<evidence type="ECO:0000256" key="16">
    <source>
        <dbReference type="SAM" id="MobiDB-lite"/>
    </source>
</evidence>
<keyword evidence="6" id="KW-0235">DNA replication</keyword>
<dbReference type="FunFam" id="3.30.1490.100:FF:000004">
    <property type="entry name" value="DNA polymerase IV"/>
    <property type="match status" value="1"/>
</dbReference>
<name>A0A507EX38_9FUNG</name>
<feature type="compositionally biased region" description="Polar residues" evidence="16">
    <location>
        <begin position="750"/>
        <end position="761"/>
    </location>
</feature>
<keyword evidence="13" id="KW-0234">DNA repair</keyword>
<dbReference type="CDD" id="cd03586">
    <property type="entry name" value="PolY_Pol_IV_kappa"/>
    <property type="match status" value="1"/>
</dbReference>
<dbReference type="FunFam" id="3.30.70.270:FF:000014">
    <property type="entry name" value="DNA polymerase kappa subunit"/>
    <property type="match status" value="1"/>
</dbReference>
<feature type="compositionally biased region" description="Basic and acidic residues" evidence="16">
    <location>
        <begin position="17"/>
        <end position="36"/>
    </location>
</feature>
<dbReference type="Proteomes" id="UP000320333">
    <property type="component" value="Unassembled WGS sequence"/>
</dbReference>
<dbReference type="InterPro" id="IPR050116">
    <property type="entry name" value="DNA_polymerase-Y"/>
</dbReference>
<dbReference type="PROSITE" id="PS50173">
    <property type="entry name" value="UMUC"/>
    <property type="match status" value="1"/>
</dbReference>
<keyword evidence="12 18" id="KW-0239">DNA-directed DNA polymerase</keyword>
<dbReference type="PANTHER" id="PTHR11076:SF33">
    <property type="entry name" value="DNA POLYMERASE KAPPA"/>
    <property type="match status" value="1"/>
</dbReference>
<dbReference type="SUPFAM" id="SSF100879">
    <property type="entry name" value="Lesion bypass DNA polymerase (Y-family), little finger domain"/>
    <property type="match status" value="1"/>
</dbReference>
<keyword evidence="10" id="KW-0862">Zinc</keyword>
<dbReference type="InterPro" id="IPR022880">
    <property type="entry name" value="DNApol_IV"/>
</dbReference>
<evidence type="ECO:0000256" key="8">
    <source>
        <dbReference type="ARBA" id="ARBA00022763"/>
    </source>
</evidence>
<feature type="region of interest" description="Disordered" evidence="16">
    <location>
        <begin position="710"/>
        <end position="768"/>
    </location>
</feature>
<keyword evidence="5" id="KW-0548">Nucleotidyltransferase</keyword>
<evidence type="ECO:0000256" key="6">
    <source>
        <dbReference type="ARBA" id="ARBA00022705"/>
    </source>
</evidence>
<dbReference type="Pfam" id="PF11799">
    <property type="entry name" value="IMS_C"/>
    <property type="match status" value="1"/>
</dbReference>
<dbReference type="GO" id="GO:0070987">
    <property type="term" value="P:error-free translesion synthesis"/>
    <property type="evidence" value="ECO:0007669"/>
    <property type="project" value="UniProtKB-ARBA"/>
</dbReference>
<comment type="caution">
    <text evidence="18">The sequence shown here is derived from an EMBL/GenBank/DDBJ whole genome shotgun (WGS) entry which is preliminary data.</text>
</comment>
<feature type="region of interest" description="Disordered" evidence="16">
    <location>
        <begin position="1"/>
        <end position="37"/>
    </location>
</feature>
<protein>
    <recommendedName>
        <fullName evidence="3">DNA polymerase kappa</fullName>
        <ecNumber evidence="2">2.7.7.7</ecNumber>
    </recommendedName>
</protein>
<evidence type="ECO:0000259" key="17">
    <source>
        <dbReference type="PROSITE" id="PS50173"/>
    </source>
</evidence>
<evidence type="ECO:0000256" key="7">
    <source>
        <dbReference type="ARBA" id="ARBA00022723"/>
    </source>
</evidence>
<dbReference type="InterPro" id="IPR043128">
    <property type="entry name" value="Rev_trsase/Diguanyl_cyclase"/>
</dbReference>
<keyword evidence="9" id="KW-0863">Zinc-finger</keyword>
<evidence type="ECO:0000256" key="14">
    <source>
        <dbReference type="ARBA" id="ARBA00049244"/>
    </source>
</evidence>
<feature type="compositionally biased region" description="Basic and acidic residues" evidence="16">
    <location>
        <begin position="1"/>
        <end position="10"/>
    </location>
</feature>
<dbReference type="STRING" id="246404.A0A507EX38"/>
<evidence type="ECO:0000256" key="4">
    <source>
        <dbReference type="ARBA" id="ARBA00022679"/>
    </source>
</evidence>
<keyword evidence="15" id="KW-0175">Coiled coil</keyword>
<dbReference type="InterPro" id="IPR024728">
    <property type="entry name" value="PolY_HhH_motif"/>
</dbReference>
<sequence length="838" mass="93147">MSEAQDKLTDSEATAEDNAHAGPKENECIEATKDANEDAEAAEKTLFSLVQNPNKAGTGVRSREEIEEIVEKACKNSKYYVHHQTRAKKINDQIAELKRRASQETKQDIERSAKFVQTVVEALLPLRDFSRVIVHVDMDAFYASVEELDRPGISLPLDLKDKPMGVGGTGNGGTLTTANYVARKFGVRSAMATYIAKALCPELIILPPCFEKYRHYSGLMRKVFEKYHPLYTPASLDEAYLDITDYLEAHPETTAETVVEQIRKEIFEATALTASAGIACNRMIAKVCSDKNKPNGQFMVASTPGAVLEFLQQLPIRKIPGIGEVSEKQLRAFGTDKLPLLRLILGQSLFSHCVEISIGLASTDVNRKDDISKGLGRERTNSKMKTVDGMLNELRGAAKDIELEMDKNNLAGRCVTLKMKHTDYKLITRSKTVDYYISTAEKMLEVAEALLAAYLQENPSTQLRLIGVRMTALEYKSDVEKRTNVLQSSIKEQEAVKEDDLPSANDDHPTLTESDIATDEEKHDTTVQVRPMYCPECGVDVNWSDVTTHLIRCLEKKGRTSSTASHYFIGTNFSSKQLPCPVCSNLVEATLITTHVLACMDKQDQQRAQESAPSNLTLAVGSSTAFEEHKLPQPPNCPEKVESTYLNSHAQNYFTNPKLEPAPPPANPSYIDCILCNAVLDGDSAESHLEECFVKTKYPDTYPAWLKRKHERQQLQHSPPPKRSTHASSSSSVSNRNNNIPNEQPLRPSNKVSKISLPSRTSPKRANPVTAHGISKFFVLKAPEKQVGSEKHQYGYPASDLEGADVAFLPCCVCERLIPEPFLSDHVDWCLMQPGEQR</sequence>
<dbReference type="NCBIfam" id="NF002677">
    <property type="entry name" value="PRK02406.1"/>
    <property type="match status" value="1"/>
</dbReference>
<feature type="compositionally biased region" description="Basic and acidic residues" evidence="16">
    <location>
        <begin position="491"/>
        <end position="510"/>
    </location>
</feature>
<dbReference type="GO" id="GO:0006260">
    <property type="term" value="P:DNA replication"/>
    <property type="evidence" value="ECO:0007669"/>
    <property type="project" value="UniProtKB-KW"/>
</dbReference>
<reference evidence="18 19" key="1">
    <citation type="journal article" date="2019" name="Sci. Rep.">
        <title>Comparative genomics of chytrid fungi reveal insights into the obligate biotrophic and pathogenic lifestyle of Synchytrium endobioticum.</title>
        <authorList>
            <person name="van de Vossenberg B.T.L.H."/>
            <person name="Warris S."/>
            <person name="Nguyen H.D.T."/>
            <person name="van Gent-Pelzer M.P.E."/>
            <person name="Joly D.L."/>
            <person name="van de Geest H.C."/>
            <person name="Bonants P.J.M."/>
            <person name="Smith D.S."/>
            <person name="Levesque C.A."/>
            <person name="van der Lee T.A.J."/>
        </authorList>
    </citation>
    <scope>NUCLEOTIDE SEQUENCE [LARGE SCALE GENOMIC DNA]</scope>
    <source>
        <strain evidence="18 19">CBS 675.73</strain>
    </source>
</reference>
<evidence type="ECO:0000313" key="19">
    <source>
        <dbReference type="Proteomes" id="UP000320333"/>
    </source>
</evidence>
<evidence type="ECO:0000256" key="9">
    <source>
        <dbReference type="ARBA" id="ARBA00022771"/>
    </source>
</evidence>
<dbReference type="HAMAP" id="MF_01113">
    <property type="entry name" value="DNApol_IV"/>
    <property type="match status" value="1"/>
</dbReference>
<evidence type="ECO:0000256" key="15">
    <source>
        <dbReference type="SAM" id="Coils"/>
    </source>
</evidence>